<dbReference type="PANTHER" id="PTHR34849:SF1">
    <property type="entry name" value="SLR0770 PROTEIN"/>
    <property type="match status" value="1"/>
</dbReference>
<dbReference type="PANTHER" id="PTHR34849">
    <property type="entry name" value="SSL5025 PROTEIN"/>
    <property type="match status" value="1"/>
</dbReference>
<dbReference type="AlphaFoldDB" id="M0MRV6"/>
<keyword evidence="3" id="KW-1185">Reference proteome</keyword>
<dbReference type="InterPro" id="IPR009057">
    <property type="entry name" value="Homeodomain-like_sf"/>
</dbReference>
<evidence type="ECO:0000256" key="1">
    <source>
        <dbReference type="SAM" id="MobiDB-lite"/>
    </source>
</evidence>
<feature type="compositionally biased region" description="Basic and acidic residues" evidence="1">
    <location>
        <begin position="88"/>
        <end position="99"/>
    </location>
</feature>
<comment type="caution">
    <text evidence="2">The sequence shown here is derived from an EMBL/GenBank/DDBJ whole genome shotgun (WGS) entry which is preliminary data.</text>
</comment>
<dbReference type="Gene3D" id="1.10.10.10">
    <property type="entry name" value="Winged helix-like DNA-binding domain superfamily/Winged helix DNA-binding domain"/>
    <property type="match status" value="1"/>
</dbReference>
<reference evidence="2 3" key="1">
    <citation type="journal article" date="2014" name="PLoS Genet.">
        <title>Phylogenetically driven sequencing of extremely halophilic archaea reveals strategies for static and dynamic osmo-response.</title>
        <authorList>
            <person name="Becker E.A."/>
            <person name="Seitzer P.M."/>
            <person name="Tritt A."/>
            <person name="Larsen D."/>
            <person name="Krusor M."/>
            <person name="Yao A.I."/>
            <person name="Wu D."/>
            <person name="Madern D."/>
            <person name="Eisen J.A."/>
            <person name="Darling A.E."/>
            <person name="Facciotti M.T."/>
        </authorList>
    </citation>
    <scope>NUCLEOTIDE SEQUENCE [LARGE SCALE GENOMIC DNA]</scope>
    <source>
        <strain evidence="2 3">JCM 13552</strain>
    </source>
</reference>
<feature type="region of interest" description="Disordered" evidence="1">
    <location>
        <begin position="72"/>
        <end position="99"/>
    </location>
</feature>
<gene>
    <name evidence="2" type="ORF">C451_20375</name>
</gene>
<dbReference type="eggNOG" id="arCOG09407">
    <property type="taxonomic scope" value="Archaea"/>
</dbReference>
<accession>M0MRV6</accession>
<dbReference type="Pfam" id="PF04255">
    <property type="entry name" value="DUF433"/>
    <property type="match status" value="1"/>
</dbReference>
<dbReference type="SUPFAM" id="SSF46689">
    <property type="entry name" value="Homeodomain-like"/>
    <property type="match status" value="1"/>
</dbReference>
<dbReference type="PATRIC" id="fig|1227457.3.peg.3965"/>
<dbReference type="EMBL" id="AOMF01000191">
    <property type="protein sequence ID" value="EMA48462.1"/>
    <property type="molecule type" value="Genomic_DNA"/>
</dbReference>
<evidence type="ECO:0000313" key="3">
    <source>
        <dbReference type="Proteomes" id="UP000011680"/>
    </source>
</evidence>
<protein>
    <recommendedName>
        <fullName evidence="4">DUF433 domain-containing protein</fullName>
    </recommendedName>
</protein>
<dbReference type="InterPro" id="IPR036388">
    <property type="entry name" value="WH-like_DNA-bd_sf"/>
</dbReference>
<dbReference type="OrthoDB" id="315700at2157"/>
<dbReference type="RefSeq" id="WP_004050990.1">
    <property type="nucleotide sequence ID" value="NZ_AOMF01000191.1"/>
</dbReference>
<organism evidence="2 3">
    <name type="scientific">Halococcus thailandensis JCM 13552</name>
    <dbReference type="NCBI Taxonomy" id="1227457"/>
    <lineage>
        <taxon>Archaea</taxon>
        <taxon>Methanobacteriati</taxon>
        <taxon>Methanobacteriota</taxon>
        <taxon>Stenosarchaea group</taxon>
        <taxon>Halobacteria</taxon>
        <taxon>Halobacteriales</taxon>
        <taxon>Halococcaceae</taxon>
        <taxon>Halococcus</taxon>
    </lineage>
</organism>
<dbReference type="Proteomes" id="UP000011680">
    <property type="component" value="Unassembled WGS sequence"/>
</dbReference>
<evidence type="ECO:0000313" key="2">
    <source>
        <dbReference type="EMBL" id="EMA48462.1"/>
    </source>
</evidence>
<dbReference type="InterPro" id="IPR007367">
    <property type="entry name" value="DUF433"/>
</dbReference>
<sequence>MSEIISTPDTLGGAPRIEGRRIGVHHIAKQVLDAEVDPAQVAADYDLELADIYRALTYYYDHSDEMRAVRKQRQSIPEGMHVVEGPDDLERRDGVEKEA</sequence>
<name>M0MRV6_9EURY</name>
<proteinExistence type="predicted"/>
<evidence type="ECO:0008006" key="4">
    <source>
        <dbReference type="Google" id="ProtNLM"/>
    </source>
</evidence>